<organism evidence="4 5">
    <name type="scientific">Geomicrobium halophilum</name>
    <dbReference type="NCBI Taxonomy" id="549000"/>
    <lineage>
        <taxon>Bacteria</taxon>
        <taxon>Bacillati</taxon>
        <taxon>Bacillota</taxon>
        <taxon>Bacilli</taxon>
        <taxon>Bacillales</taxon>
        <taxon>Geomicrobium</taxon>
    </lineage>
</organism>
<dbReference type="Pfam" id="PF00440">
    <property type="entry name" value="TetR_N"/>
    <property type="match status" value="1"/>
</dbReference>
<accession>A0A841Q2Q9</accession>
<keyword evidence="5" id="KW-1185">Reference proteome</keyword>
<keyword evidence="1 2" id="KW-0238">DNA-binding</keyword>
<dbReference type="AlphaFoldDB" id="A0A841Q2Q9"/>
<dbReference type="InterPro" id="IPR013571">
    <property type="entry name" value="Tscrpt_reg_QacR_C"/>
</dbReference>
<dbReference type="EMBL" id="JACHHJ010000005">
    <property type="protein sequence ID" value="MBB6451168.1"/>
    <property type="molecule type" value="Genomic_DNA"/>
</dbReference>
<dbReference type="InterPro" id="IPR050624">
    <property type="entry name" value="HTH-type_Tx_Regulator"/>
</dbReference>
<dbReference type="PANTHER" id="PTHR43479">
    <property type="entry name" value="ACREF/ENVCD OPERON REPRESSOR-RELATED"/>
    <property type="match status" value="1"/>
</dbReference>
<dbReference type="Gene3D" id="1.10.357.10">
    <property type="entry name" value="Tetracycline Repressor, domain 2"/>
    <property type="match status" value="1"/>
</dbReference>
<dbReference type="Gene3D" id="1.10.10.60">
    <property type="entry name" value="Homeodomain-like"/>
    <property type="match status" value="1"/>
</dbReference>
<feature type="DNA-binding region" description="H-T-H motif" evidence="2">
    <location>
        <begin position="22"/>
        <end position="41"/>
    </location>
</feature>
<dbReference type="Pfam" id="PF08360">
    <property type="entry name" value="TetR_C_5"/>
    <property type="match status" value="1"/>
</dbReference>
<dbReference type="PRINTS" id="PR00455">
    <property type="entry name" value="HTHTETR"/>
</dbReference>
<protein>
    <submittedName>
        <fullName evidence="4">TetR/AcrR family transcriptional repressor of qacA</fullName>
    </submittedName>
</protein>
<dbReference type="InterPro" id="IPR001647">
    <property type="entry name" value="HTH_TetR"/>
</dbReference>
<dbReference type="PROSITE" id="PS50977">
    <property type="entry name" value="HTH_TETR_2"/>
    <property type="match status" value="1"/>
</dbReference>
<dbReference type="Proteomes" id="UP000568839">
    <property type="component" value="Unassembled WGS sequence"/>
</dbReference>
<sequence length="192" mass="22303">MKDKIMTAAREIFIRKGFTATSIGDIVKASESSKGNLYHHFTNKEELFLTIIEEDENEWDTLWAQHKNDDESASEMLHTFADFSAYVDADYPLRHAVNEFLAKEHESQSISQKIDQMNDNYIQHFQDILKKGNEENEWVIKDIQSISKAAASMYSGLELHTLGHSLEERRYLYHQATSIFLYGIKNEPSHNR</sequence>
<dbReference type="RefSeq" id="WP_184405240.1">
    <property type="nucleotide sequence ID" value="NZ_JACHHJ010000005.1"/>
</dbReference>
<dbReference type="InterPro" id="IPR009057">
    <property type="entry name" value="Homeodomain-like_sf"/>
</dbReference>
<dbReference type="GO" id="GO:0003677">
    <property type="term" value="F:DNA binding"/>
    <property type="evidence" value="ECO:0007669"/>
    <property type="project" value="UniProtKB-UniRule"/>
</dbReference>
<evidence type="ECO:0000259" key="3">
    <source>
        <dbReference type="PROSITE" id="PS50977"/>
    </source>
</evidence>
<name>A0A841Q2Q9_9BACL</name>
<dbReference type="PROSITE" id="PS01081">
    <property type="entry name" value="HTH_TETR_1"/>
    <property type="match status" value="1"/>
</dbReference>
<dbReference type="SUPFAM" id="SSF46689">
    <property type="entry name" value="Homeodomain-like"/>
    <property type="match status" value="1"/>
</dbReference>
<dbReference type="InterPro" id="IPR036271">
    <property type="entry name" value="Tet_transcr_reg_TetR-rel_C_sf"/>
</dbReference>
<evidence type="ECO:0000256" key="2">
    <source>
        <dbReference type="PROSITE-ProRule" id="PRU00335"/>
    </source>
</evidence>
<evidence type="ECO:0000256" key="1">
    <source>
        <dbReference type="ARBA" id="ARBA00023125"/>
    </source>
</evidence>
<gene>
    <name evidence="4" type="ORF">HNR44_003162</name>
</gene>
<proteinExistence type="predicted"/>
<reference evidence="4 5" key="1">
    <citation type="submission" date="2020-08" db="EMBL/GenBank/DDBJ databases">
        <title>Genomic Encyclopedia of Type Strains, Phase IV (KMG-IV): sequencing the most valuable type-strain genomes for metagenomic binning, comparative biology and taxonomic classification.</title>
        <authorList>
            <person name="Goeker M."/>
        </authorList>
    </citation>
    <scope>NUCLEOTIDE SEQUENCE [LARGE SCALE GENOMIC DNA]</scope>
    <source>
        <strain evidence="4 5">DSM 21769</strain>
    </source>
</reference>
<evidence type="ECO:0000313" key="5">
    <source>
        <dbReference type="Proteomes" id="UP000568839"/>
    </source>
</evidence>
<dbReference type="GO" id="GO:0045892">
    <property type="term" value="P:negative regulation of DNA-templated transcription"/>
    <property type="evidence" value="ECO:0007669"/>
    <property type="project" value="InterPro"/>
</dbReference>
<comment type="caution">
    <text evidence="4">The sequence shown here is derived from an EMBL/GenBank/DDBJ whole genome shotgun (WGS) entry which is preliminary data.</text>
</comment>
<feature type="domain" description="HTH tetR-type" evidence="3">
    <location>
        <begin position="1"/>
        <end position="59"/>
    </location>
</feature>
<dbReference type="GO" id="GO:0003700">
    <property type="term" value="F:DNA-binding transcription factor activity"/>
    <property type="evidence" value="ECO:0007669"/>
    <property type="project" value="InterPro"/>
</dbReference>
<dbReference type="PANTHER" id="PTHR43479:SF11">
    <property type="entry name" value="ACREF_ENVCD OPERON REPRESSOR-RELATED"/>
    <property type="match status" value="1"/>
</dbReference>
<dbReference type="InterPro" id="IPR023772">
    <property type="entry name" value="DNA-bd_HTH_TetR-type_CS"/>
</dbReference>
<dbReference type="SUPFAM" id="SSF48498">
    <property type="entry name" value="Tetracyclin repressor-like, C-terminal domain"/>
    <property type="match status" value="1"/>
</dbReference>
<evidence type="ECO:0000313" key="4">
    <source>
        <dbReference type="EMBL" id="MBB6451168.1"/>
    </source>
</evidence>